<gene>
    <name evidence="2" type="ORF">SAMN04488120_1052</name>
</gene>
<proteinExistence type="predicted"/>
<dbReference type="OrthoDB" id="9806902at2"/>
<dbReference type="PANTHER" id="PTHR43194:SF5">
    <property type="entry name" value="PIMELOYL-[ACYL-CARRIER PROTEIN] METHYL ESTER ESTERASE"/>
    <property type="match status" value="1"/>
</dbReference>
<keyword evidence="3" id="KW-1185">Reference proteome</keyword>
<dbReference type="AlphaFoldDB" id="A0A1I2IWV2"/>
<dbReference type="InterPro" id="IPR029058">
    <property type="entry name" value="AB_hydrolase_fold"/>
</dbReference>
<accession>A0A1I2IWV2</accession>
<reference evidence="2 3" key="1">
    <citation type="submission" date="2016-10" db="EMBL/GenBank/DDBJ databases">
        <authorList>
            <person name="de Groot N.N."/>
        </authorList>
    </citation>
    <scope>NUCLEOTIDE SEQUENCE [LARGE SCALE GENOMIC DNA]</scope>
    <source>
        <strain evidence="2 3">DSM 23609</strain>
    </source>
</reference>
<dbReference type="InterPro" id="IPR050228">
    <property type="entry name" value="Carboxylesterase_BioH"/>
</dbReference>
<dbReference type="Gene3D" id="3.40.50.1820">
    <property type="entry name" value="alpha/beta hydrolase"/>
    <property type="match status" value="1"/>
</dbReference>
<dbReference type="Proteomes" id="UP000199771">
    <property type="component" value="Unassembled WGS sequence"/>
</dbReference>
<dbReference type="PANTHER" id="PTHR43194">
    <property type="entry name" value="HYDROLASE ALPHA/BETA FOLD FAMILY"/>
    <property type="match status" value="1"/>
</dbReference>
<evidence type="ECO:0000313" key="2">
    <source>
        <dbReference type="EMBL" id="SFF46885.1"/>
    </source>
</evidence>
<evidence type="ECO:0000313" key="3">
    <source>
        <dbReference type="Proteomes" id="UP000199771"/>
    </source>
</evidence>
<organism evidence="2 3">
    <name type="scientific">Fontimonas thermophila</name>
    <dbReference type="NCBI Taxonomy" id="1076937"/>
    <lineage>
        <taxon>Bacteria</taxon>
        <taxon>Pseudomonadati</taxon>
        <taxon>Pseudomonadota</taxon>
        <taxon>Gammaproteobacteria</taxon>
        <taxon>Nevskiales</taxon>
        <taxon>Nevskiaceae</taxon>
        <taxon>Fontimonas</taxon>
    </lineage>
</organism>
<dbReference type="RefSeq" id="WP_091533019.1">
    <property type="nucleotide sequence ID" value="NZ_FOOC01000005.1"/>
</dbReference>
<name>A0A1I2IWV2_9GAMM</name>
<dbReference type="Pfam" id="PF12697">
    <property type="entry name" value="Abhydrolase_6"/>
    <property type="match status" value="1"/>
</dbReference>
<sequence length="262" mass="29496">MTFPVVLIHGMWCTGANWQRVRELIEPRGYRCFAPTLPAHMPVPDQPLQVARISLREYVDALYEEVMRQHYDLPPILIGHSMGALLAQQLAARVPPLALVLLTPAPPWGVNGLRGSNVVAFAPWLMSGRFWRNAYKPSLERASTSLFNGVPVDRHRTLYETLVHESGRATAEIALWWADLARAAAVHSDEVRCPVYVVSCGQDRLTPAAVVRAAVARYPQAAHRYYPARGHWVIDDEETEEMMHAICGWLRPIEQRYVSCPG</sequence>
<dbReference type="InterPro" id="IPR000073">
    <property type="entry name" value="AB_hydrolase_1"/>
</dbReference>
<protein>
    <submittedName>
        <fullName evidence="2">Esterase/lipase</fullName>
    </submittedName>
</protein>
<dbReference type="SUPFAM" id="SSF53474">
    <property type="entry name" value="alpha/beta-Hydrolases"/>
    <property type="match status" value="1"/>
</dbReference>
<evidence type="ECO:0000259" key="1">
    <source>
        <dbReference type="Pfam" id="PF12697"/>
    </source>
</evidence>
<dbReference type="EMBL" id="FOOC01000005">
    <property type="protein sequence ID" value="SFF46885.1"/>
    <property type="molecule type" value="Genomic_DNA"/>
</dbReference>
<feature type="domain" description="AB hydrolase-1" evidence="1">
    <location>
        <begin position="5"/>
        <end position="238"/>
    </location>
</feature>
<dbReference type="STRING" id="1076937.SAMN04488120_1052"/>